<name>A0A0F9Q0S2_9ZZZZ</name>
<comment type="similarity">
    <text evidence="1">Belongs to the N(4)/N(6)-methyltransferase family.</text>
</comment>
<organism evidence="5">
    <name type="scientific">marine sediment metagenome</name>
    <dbReference type="NCBI Taxonomy" id="412755"/>
    <lineage>
        <taxon>unclassified sequences</taxon>
        <taxon>metagenomes</taxon>
        <taxon>ecological metagenomes</taxon>
    </lineage>
</organism>
<dbReference type="EMBL" id="LAZR01005546">
    <property type="protein sequence ID" value="KKM99032.1"/>
    <property type="molecule type" value="Genomic_DNA"/>
</dbReference>
<evidence type="ECO:0000313" key="5">
    <source>
        <dbReference type="EMBL" id="KKM99032.1"/>
    </source>
</evidence>
<sequence length="239" mass="28378">MIEWNKIIYDDCLNEINGLPYLANLIEDKEIEKIDLCLTDPPFNVKYTGNRITSKKIVIFEDNKEEKEYFAWCKLWFELLERICNTIIFTPGNPNLHFWYNYKKPVDLGIHYKKNSATRASAAYFAGYESILFYGKFGKKRVKQLVFQHLVQHTKFIHSDPKNYYLWYDIINQFKPYSVIDPFIGSGTTAEVCLRLGIPYIGYEINPIYKQDMDLRLNKGISCVKSPRNINYWFKNEER</sequence>
<evidence type="ECO:0000259" key="4">
    <source>
        <dbReference type="Pfam" id="PF01555"/>
    </source>
</evidence>
<reference evidence="5" key="1">
    <citation type="journal article" date="2015" name="Nature">
        <title>Complex archaea that bridge the gap between prokaryotes and eukaryotes.</title>
        <authorList>
            <person name="Spang A."/>
            <person name="Saw J.H."/>
            <person name="Jorgensen S.L."/>
            <person name="Zaremba-Niedzwiedzka K."/>
            <person name="Martijn J."/>
            <person name="Lind A.E."/>
            <person name="van Eijk R."/>
            <person name="Schleper C."/>
            <person name="Guy L."/>
            <person name="Ettema T.J."/>
        </authorList>
    </citation>
    <scope>NUCLEOTIDE SEQUENCE</scope>
</reference>
<dbReference type="InterPro" id="IPR029063">
    <property type="entry name" value="SAM-dependent_MTases_sf"/>
</dbReference>
<dbReference type="GO" id="GO:0003677">
    <property type="term" value="F:DNA binding"/>
    <property type="evidence" value="ECO:0007669"/>
    <property type="project" value="InterPro"/>
</dbReference>
<dbReference type="InterPro" id="IPR002052">
    <property type="entry name" value="DNA_methylase_N6_adenine_CS"/>
</dbReference>
<dbReference type="PROSITE" id="PS00092">
    <property type="entry name" value="N6_MTASE"/>
    <property type="match status" value="1"/>
</dbReference>
<evidence type="ECO:0000256" key="2">
    <source>
        <dbReference type="ARBA" id="ARBA00022603"/>
    </source>
</evidence>
<dbReference type="PRINTS" id="PR00508">
    <property type="entry name" value="S21N4MTFRASE"/>
</dbReference>
<accession>A0A0F9Q0S2</accession>
<dbReference type="Pfam" id="PF01555">
    <property type="entry name" value="N6_N4_Mtase"/>
    <property type="match status" value="1"/>
</dbReference>
<keyword evidence="2" id="KW-0489">Methyltransferase</keyword>
<dbReference type="GO" id="GO:0032259">
    <property type="term" value="P:methylation"/>
    <property type="evidence" value="ECO:0007669"/>
    <property type="project" value="UniProtKB-KW"/>
</dbReference>
<proteinExistence type="inferred from homology"/>
<gene>
    <name evidence="5" type="ORF">LCGC14_1151930</name>
</gene>
<dbReference type="Gene3D" id="3.40.50.150">
    <property type="entry name" value="Vaccinia Virus protein VP39"/>
    <property type="match status" value="1"/>
</dbReference>
<evidence type="ECO:0000256" key="3">
    <source>
        <dbReference type="ARBA" id="ARBA00022679"/>
    </source>
</evidence>
<evidence type="ECO:0000256" key="1">
    <source>
        <dbReference type="ARBA" id="ARBA00006594"/>
    </source>
</evidence>
<protein>
    <recommendedName>
        <fullName evidence="4">DNA methylase N-4/N-6 domain-containing protein</fullName>
    </recommendedName>
</protein>
<keyword evidence="3" id="KW-0808">Transferase</keyword>
<dbReference type="AlphaFoldDB" id="A0A0F9Q0S2"/>
<feature type="domain" description="DNA methylase N-4/N-6" evidence="4">
    <location>
        <begin position="149"/>
        <end position="211"/>
    </location>
</feature>
<comment type="caution">
    <text evidence="5">The sequence shown here is derived from an EMBL/GenBank/DDBJ whole genome shotgun (WGS) entry which is preliminary data.</text>
</comment>
<dbReference type="SUPFAM" id="SSF53335">
    <property type="entry name" value="S-adenosyl-L-methionine-dependent methyltransferases"/>
    <property type="match status" value="1"/>
</dbReference>
<dbReference type="InterPro" id="IPR001091">
    <property type="entry name" value="RM_Methyltransferase"/>
</dbReference>
<dbReference type="GO" id="GO:0008170">
    <property type="term" value="F:N-methyltransferase activity"/>
    <property type="evidence" value="ECO:0007669"/>
    <property type="project" value="InterPro"/>
</dbReference>
<dbReference type="InterPro" id="IPR002941">
    <property type="entry name" value="DNA_methylase_N4/N6"/>
</dbReference>